<keyword evidence="7" id="KW-0927">Auxin signaling pathway</keyword>
<dbReference type="GO" id="GO:0003677">
    <property type="term" value="F:DNA binding"/>
    <property type="evidence" value="ECO:0007669"/>
    <property type="project" value="UniProtKB-KW"/>
</dbReference>
<evidence type="ECO:0000256" key="3">
    <source>
        <dbReference type="ARBA" id="ARBA00023015"/>
    </source>
</evidence>
<evidence type="ECO:0000256" key="4">
    <source>
        <dbReference type="ARBA" id="ARBA00023125"/>
    </source>
</evidence>
<dbReference type="GO" id="GO:0006355">
    <property type="term" value="P:regulation of DNA-templated transcription"/>
    <property type="evidence" value="ECO:0007669"/>
    <property type="project" value="InterPro"/>
</dbReference>
<evidence type="ECO:0000313" key="8">
    <source>
        <dbReference type="EMBL" id="CAH2070670.1"/>
    </source>
</evidence>
<comment type="subcellular location">
    <subcellularLocation>
        <location evidence="1">Nucleus</location>
    </subcellularLocation>
</comment>
<gene>
    <name evidence="8" type="ORF">TAV2_LOCUS18844</name>
</gene>
<evidence type="ECO:0008006" key="10">
    <source>
        <dbReference type="Google" id="ProtNLM"/>
    </source>
</evidence>
<sequence>SMKPKAICIMNYEDYVLDLRLVFQNLEKELLLSSRTHRADLFFSMYPYIFSPIFLSWLLEASTNNELAQIQPLYDIPSKLSCNVIGNQLNIENYTNELYAEEVGIPIPSSNQENPYNYYFTKVLSASDTSPHGGLSVLKKHALECLPPLNMSHPTPTQEIVAKDLHGREWRFKRIFRGV</sequence>
<dbReference type="AlphaFoldDB" id="A0AAU9SQB7"/>
<evidence type="ECO:0000256" key="2">
    <source>
        <dbReference type="ARBA" id="ARBA00007853"/>
    </source>
</evidence>
<feature type="non-terminal residue" evidence="8">
    <location>
        <position position="1"/>
    </location>
</feature>
<evidence type="ECO:0000256" key="6">
    <source>
        <dbReference type="ARBA" id="ARBA00023242"/>
    </source>
</evidence>
<name>A0AAU9SQB7_THLAR</name>
<dbReference type="SUPFAM" id="SSF101936">
    <property type="entry name" value="DNA-binding pseudobarrel domain"/>
    <property type="match status" value="1"/>
</dbReference>
<evidence type="ECO:0000313" key="9">
    <source>
        <dbReference type="Proteomes" id="UP000836841"/>
    </source>
</evidence>
<accession>A0AAU9SQB7</accession>
<evidence type="ECO:0000256" key="7">
    <source>
        <dbReference type="ARBA" id="ARBA00023294"/>
    </source>
</evidence>
<dbReference type="CDD" id="cd10017">
    <property type="entry name" value="B3_DNA"/>
    <property type="match status" value="1"/>
</dbReference>
<dbReference type="InterPro" id="IPR015300">
    <property type="entry name" value="DNA-bd_pseudobarrel_sf"/>
</dbReference>
<dbReference type="PANTHER" id="PTHR31384">
    <property type="entry name" value="AUXIN RESPONSE FACTOR 4-RELATED"/>
    <property type="match status" value="1"/>
</dbReference>
<protein>
    <recommendedName>
        <fullName evidence="10">TF-B3 domain-containing protein</fullName>
    </recommendedName>
</protein>
<dbReference type="GO" id="GO:0009734">
    <property type="term" value="P:auxin-activated signaling pathway"/>
    <property type="evidence" value="ECO:0007669"/>
    <property type="project" value="UniProtKB-KW"/>
</dbReference>
<dbReference type="InterPro" id="IPR044835">
    <property type="entry name" value="ARF_plant"/>
</dbReference>
<comment type="similarity">
    <text evidence="2">Belongs to the ARF family.</text>
</comment>
<dbReference type="InterPro" id="IPR003340">
    <property type="entry name" value="B3_DNA-bd"/>
</dbReference>
<evidence type="ECO:0000256" key="5">
    <source>
        <dbReference type="ARBA" id="ARBA00023163"/>
    </source>
</evidence>
<reference evidence="8 9" key="1">
    <citation type="submission" date="2022-03" db="EMBL/GenBank/DDBJ databases">
        <authorList>
            <person name="Nunn A."/>
            <person name="Chopra R."/>
            <person name="Nunn A."/>
            <person name="Contreras Garrido A."/>
        </authorList>
    </citation>
    <scope>NUCLEOTIDE SEQUENCE [LARGE SCALE GENOMIC DNA]</scope>
</reference>
<dbReference type="EMBL" id="OU466862">
    <property type="protein sequence ID" value="CAH2070670.1"/>
    <property type="molecule type" value="Genomic_DNA"/>
</dbReference>
<keyword evidence="9" id="KW-1185">Reference proteome</keyword>
<organism evidence="8 9">
    <name type="scientific">Thlaspi arvense</name>
    <name type="common">Field penny-cress</name>
    <dbReference type="NCBI Taxonomy" id="13288"/>
    <lineage>
        <taxon>Eukaryota</taxon>
        <taxon>Viridiplantae</taxon>
        <taxon>Streptophyta</taxon>
        <taxon>Embryophyta</taxon>
        <taxon>Tracheophyta</taxon>
        <taxon>Spermatophyta</taxon>
        <taxon>Magnoliopsida</taxon>
        <taxon>eudicotyledons</taxon>
        <taxon>Gunneridae</taxon>
        <taxon>Pentapetalae</taxon>
        <taxon>rosids</taxon>
        <taxon>malvids</taxon>
        <taxon>Brassicales</taxon>
        <taxon>Brassicaceae</taxon>
        <taxon>Thlaspideae</taxon>
        <taxon>Thlaspi</taxon>
    </lineage>
</organism>
<keyword evidence="5" id="KW-0804">Transcription</keyword>
<dbReference type="GO" id="GO:0005634">
    <property type="term" value="C:nucleus"/>
    <property type="evidence" value="ECO:0007669"/>
    <property type="project" value="UniProtKB-SubCell"/>
</dbReference>
<dbReference type="PANTHER" id="PTHR31384:SF164">
    <property type="entry name" value="AUXIN RESPONSE FACTOR 12-RELATED"/>
    <property type="match status" value="1"/>
</dbReference>
<keyword evidence="4" id="KW-0238">DNA-binding</keyword>
<dbReference type="Proteomes" id="UP000836841">
    <property type="component" value="Chromosome 6"/>
</dbReference>
<keyword evidence="3" id="KW-0805">Transcription regulation</keyword>
<keyword evidence="6" id="KW-0539">Nucleus</keyword>
<proteinExistence type="inferred from homology"/>
<dbReference type="Gene3D" id="2.40.330.10">
    <property type="entry name" value="DNA-binding pseudobarrel domain"/>
    <property type="match status" value="1"/>
</dbReference>
<evidence type="ECO:0000256" key="1">
    <source>
        <dbReference type="ARBA" id="ARBA00004123"/>
    </source>
</evidence>